<reference evidence="1 2" key="1">
    <citation type="journal article" date="2019" name="Emerg. Microbes Infect.">
        <title>Comprehensive subspecies identification of 175 nontuberculous mycobacteria species based on 7547 genomic profiles.</title>
        <authorList>
            <person name="Matsumoto Y."/>
            <person name="Kinjo T."/>
            <person name="Motooka D."/>
            <person name="Nabeya D."/>
            <person name="Jung N."/>
            <person name="Uechi K."/>
            <person name="Horii T."/>
            <person name="Iida T."/>
            <person name="Fujita J."/>
            <person name="Nakamura S."/>
        </authorList>
    </citation>
    <scope>NUCLEOTIDE SEQUENCE [LARGE SCALE GENOMIC DNA]</scope>
    <source>
        <strain evidence="1 2">JCM 30395</strain>
    </source>
</reference>
<evidence type="ECO:0000313" key="1">
    <source>
        <dbReference type="EMBL" id="BBY61071.1"/>
    </source>
</evidence>
<dbReference type="EMBL" id="AP022595">
    <property type="protein sequence ID" value="BBY61071.1"/>
    <property type="molecule type" value="Genomic_DNA"/>
</dbReference>
<sequence length="56" mass="5551">MGGPTAAKVRVAALVALVLVLGVALRGQLPGAQPANRARPVDHTAGLLAMLALVIA</sequence>
<protein>
    <submittedName>
        <fullName evidence="1">Uncharacterized protein</fullName>
    </submittedName>
</protein>
<dbReference type="KEGG" id="msar:MSAR_42070"/>
<dbReference type="AlphaFoldDB" id="A0A7I7SXP3"/>
<dbReference type="RefSeq" id="WP_163699935.1">
    <property type="nucleotide sequence ID" value="NZ_AP022595.1"/>
</dbReference>
<evidence type="ECO:0000313" key="2">
    <source>
        <dbReference type="Proteomes" id="UP000466445"/>
    </source>
</evidence>
<accession>A0A7I7SXP3</accession>
<organism evidence="1 2">
    <name type="scientific">Mycolicibacterium sarraceniae</name>
    <dbReference type="NCBI Taxonomy" id="1534348"/>
    <lineage>
        <taxon>Bacteria</taxon>
        <taxon>Bacillati</taxon>
        <taxon>Actinomycetota</taxon>
        <taxon>Actinomycetes</taxon>
        <taxon>Mycobacteriales</taxon>
        <taxon>Mycobacteriaceae</taxon>
        <taxon>Mycolicibacterium</taxon>
    </lineage>
</organism>
<name>A0A7I7SXP3_9MYCO</name>
<gene>
    <name evidence="1" type="ORF">MSAR_42070</name>
</gene>
<proteinExistence type="predicted"/>
<dbReference type="Proteomes" id="UP000466445">
    <property type="component" value="Chromosome"/>
</dbReference>
<keyword evidence="2" id="KW-1185">Reference proteome</keyword>